<protein>
    <submittedName>
        <fullName evidence="2">Uncharacterized protein</fullName>
    </submittedName>
</protein>
<evidence type="ECO:0000256" key="1">
    <source>
        <dbReference type="SAM" id="MobiDB-lite"/>
    </source>
</evidence>
<name>A0AAD7IDV0_9AGAR</name>
<evidence type="ECO:0000313" key="3">
    <source>
        <dbReference type="Proteomes" id="UP001215598"/>
    </source>
</evidence>
<reference evidence="2" key="1">
    <citation type="submission" date="2023-03" db="EMBL/GenBank/DDBJ databases">
        <title>Massive genome expansion in bonnet fungi (Mycena s.s.) driven by repeated elements and novel gene families across ecological guilds.</title>
        <authorList>
            <consortium name="Lawrence Berkeley National Laboratory"/>
            <person name="Harder C.B."/>
            <person name="Miyauchi S."/>
            <person name="Viragh M."/>
            <person name="Kuo A."/>
            <person name="Thoen E."/>
            <person name="Andreopoulos B."/>
            <person name="Lu D."/>
            <person name="Skrede I."/>
            <person name="Drula E."/>
            <person name="Henrissat B."/>
            <person name="Morin E."/>
            <person name="Kohler A."/>
            <person name="Barry K."/>
            <person name="LaButti K."/>
            <person name="Morin E."/>
            <person name="Salamov A."/>
            <person name="Lipzen A."/>
            <person name="Mereny Z."/>
            <person name="Hegedus B."/>
            <person name="Baldrian P."/>
            <person name="Stursova M."/>
            <person name="Weitz H."/>
            <person name="Taylor A."/>
            <person name="Grigoriev I.V."/>
            <person name="Nagy L.G."/>
            <person name="Martin F."/>
            <person name="Kauserud H."/>
        </authorList>
    </citation>
    <scope>NUCLEOTIDE SEQUENCE</scope>
    <source>
        <strain evidence="2">CBHHK182m</strain>
    </source>
</reference>
<comment type="caution">
    <text evidence="2">The sequence shown here is derived from an EMBL/GenBank/DDBJ whole genome shotgun (WGS) entry which is preliminary data.</text>
</comment>
<feature type="compositionally biased region" description="Pro residues" evidence="1">
    <location>
        <begin position="294"/>
        <end position="310"/>
    </location>
</feature>
<organism evidence="2 3">
    <name type="scientific">Mycena metata</name>
    <dbReference type="NCBI Taxonomy" id="1033252"/>
    <lineage>
        <taxon>Eukaryota</taxon>
        <taxon>Fungi</taxon>
        <taxon>Dikarya</taxon>
        <taxon>Basidiomycota</taxon>
        <taxon>Agaricomycotina</taxon>
        <taxon>Agaricomycetes</taxon>
        <taxon>Agaricomycetidae</taxon>
        <taxon>Agaricales</taxon>
        <taxon>Marasmiineae</taxon>
        <taxon>Mycenaceae</taxon>
        <taxon>Mycena</taxon>
    </lineage>
</organism>
<dbReference type="Proteomes" id="UP001215598">
    <property type="component" value="Unassembled WGS sequence"/>
</dbReference>
<feature type="region of interest" description="Disordered" evidence="1">
    <location>
        <begin position="136"/>
        <end position="179"/>
    </location>
</feature>
<dbReference type="AlphaFoldDB" id="A0AAD7IDV0"/>
<dbReference type="EMBL" id="JARKIB010000101">
    <property type="protein sequence ID" value="KAJ7740850.1"/>
    <property type="molecule type" value="Genomic_DNA"/>
</dbReference>
<proteinExistence type="predicted"/>
<feature type="region of interest" description="Disordered" evidence="1">
    <location>
        <begin position="286"/>
        <end position="312"/>
    </location>
</feature>
<keyword evidence="3" id="KW-1185">Reference proteome</keyword>
<accession>A0AAD7IDV0</accession>
<sequence length="379" mass="42723">MATRPATPEDEESIYNDGQGLQFKLEFILREKTDGRKNAKHKTVKKSFYVHEDSALNHMLNEAIKVLGREDSLFFCYIPRTDTYTSTTIDFSSLTYTIPKTLFKEMGLSSDKDYDIMLKEAKKKAKPEIIHISMMEAEPESGGSDKENNDESGDEEGGRGRKRKKQKTFEPSEEEVEQNELIKKINTEWKCQDRTCRRFVCFPDRVTGQHVPVTHFHSSTWAAAIQGKHINEDGTPVDIKTPPDDELFDYQEPDAADVALVRGRTAKAKANDSNITIHLTLPDATVPVPLANNPQPPPAPLQAPQPPRPRSAPQISLELFCHRYNLGQAIHAKLQAYSVTGPHTLRHLKNNHLEAANLNPAEIADVRDAQDRWVMGEGE</sequence>
<evidence type="ECO:0000313" key="2">
    <source>
        <dbReference type="EMBL" id="KAJ7740850.1"/>
    </source>
</evidence>
<gene>
    <name evidence="2" type="ORF">B0H16DRAFT_1890702</name>
</gene>